<organism evidence="1 2">
    <name type="scientific">Irpex rosettiformis</name>
    <dbReference type="NCBI Taxonomy" id="378272"/>
    <lineage>
        <taxon>Eukaryota</taxon>
        <taxon>Fungi</taxon>
        <taxon>Dikarya</taxon>
        <taxon>Basidiomycota</taxon>
        <taxon>Agaricomycotina</taxon>
        <taxon>Agaricomycetes</taxon>
        <taxon>Polyporales</taxon>
        <taxon>Irpicaceae</taxon>
        <taxon>Irpex</taxon>
    </lineage>
</organism>
<sequence length="1044" mass="115788">MTSQSAQKPRLNTAHLPTPVVVSPTSSTDGGSISPLLPSFVPRPTTVRHTTSQSLSIPSTRSLTLTSQQSSSNVILERTPRLLMPTVRQARPSPACILPKTTRFSPSKNPRSRAGSLVHTVPPSPDPNASPAPLVDWIGGGLRFEVVEEQIELSGYQIYAVEKWVVDRHRPVTVLTVFTGDPNHKITVTALIPLSTFLNIEAQYEWDKAIHSLRRDGARPKQTSQGVIMVTSLANFRSDFTIVHIPGGNYLDVREQLYANINVLRMGCSGRSALTLEEPSETTKDRFVSSYFIPDKPFIRTPGLFKAVVLELIKLVQAALAISGMFDMSREERDGLLCDVTCEGIQRWVAEIGEPCVNVEPMERVADPTVVAALLSLVLTVRNRLNALGQYVPKDPFIDPPAFVKALTSFMTSKQHSHNHSMSIPHHIPISNITMNPMSSPSPSFPPQVTYLDQKVYEAVSAAYDKGKQNEPYKVHRVLINKLDDLATDLRTNPDKGSFGWSSNLNPTTDLGKFARIITANSKDGSPSVRYFWTGRPGEVARKRKEREAIWSEGEEKEREKEIEDKERGRIEREKEKDREAKTSEDETDFMGGIPWSGRVQKKLESWAAITRGKKSSVDFYARAKGYDSPLRGQPVPNLPSVVISRYAIHDDDMLTSGQGSPVSDAHVKNPLRLGVGGSSQARRSNGELSDYDRKVTEFNQRNPPARPYTQARIVSWADPQTARDSLVDDDDSKQRRGTSPSTRPASQEVVGDGDEGLKPKRVDLQALKRHRSFDDVGALHGTRILPPERMRIDVELCGQTLMLRRREEHLENVIACLEALTSTLSASNSTLRGNQTSKQAAIDALHVRAGVLQDIEAMRAHADAMTQETNALAYESAQFRVDDLWHMAAAPREKVLGMRERVFGTGRRLPQGVQGAHGRFNRMQWTLDGGTRLVDIHGRTESEAEDEIVLPWIVPLYGDEDEGDVVEHANLKPTWLLRFFNYWGSKWGPTRNKKDGPDGSQTEAEEQGKGGVGSERARSMSGADAVTASGLELRTTLVRNNTA</sequence>
<reference evidence="1" key="1">
    <citation type="journal article" date="2021" name="Environ. Microbiol.">
        <title>Gene family expansions and transcriptome signatures uncover fungal adaptations to wood decay.</title>
        <authorList>
            <person name="Hage H."/>
            <person name="Miyauchi S."/>
            <person name="Viragh M."/>
            <person name="Drula E."/>
            <person name="Min B."/>
            <person name="Chaduli D."/>
            <person name="Navarro D."/>
            <person name="Favel A."/>
            <person name="Norest M."/>
            <person name="Lesage-Meessen L."/>
            <person name="Balint B."/>
            <person name="Merenyi Z."/>
            <person name="de Eugenio L."/>
            <person name="Morin E."/>
            <person name="Martinez A.T."/>
            <person name="Baldrian P."/>
            <person name="Stursova M."/>
            <person name="Martinez M.J."/>
            <person name="Novotny C."/>
            <person name="Magnuson J.K."/>
            <person name="Spatafora J.W."/>
            <person name="Maurice S."/>
            <person name="Pangilinan J."/>
            <person name="Andreopoulos W."/>
            <person name="LaButti K."/>
            <person name="Hundley H."/>
            <person name="Na H."/>
            <person name="Kuo A."/>
            <person name="Barry K."/>
            <person name="Lipzen A."/>
            <person name="Henrissat B."/>
            <person name="Riley R."/>
            <person name="Ahrendt S."/>
            <person name="Nagy L.G."/>
            <person name="Grigoriev I.V."/>
            <person name="Martin F."/>
            <person name="Rosso M.N."/>
        </authorList>
    </citation>
    <scope>NUCLEOTIDE SEQUENCE</scope>
    <source>
        <strain evidence="1">CBS 384.51</strain>
    </source>
</reference>
<name>A0ACB8TQ89_9APHY</name>
<gene>
    <name evidence="1" type="ORF">BDY19DRAFT_898854</name>
</gene>
<evidence type="ECO:0000313" key="1">
    <source>
        <dbReference type="EMBL" id="KAI0084175.1"/>
    </source>
</evidence>
<protein>
    <submittedName>
        <fullName evidence="1">Uncharacterized protein</fullName>
    </submittedName>
</protein>
<proteinExistence type="predicted"/>
<dbReference type="EMBL" id="MU274946">
    <property type="protein sequence ID" value="KAI0084175.1"/>
    <property type="molecule type" value="Genomic_DNA"/>
</dbReference>
<dbReference type="Proteomes" id="UP001055072">
    <property type="component" value="Unassembled WGS sequence"/>
</dbReference>
<comment type="caution">
    <text evidence="1">The sequence shown here is derived from an EMBL/GenBank/DDBJ whole genome shotgun (WGS) entry which is preliminary data.</text>
</comment>
<evidence type="ECO:0000313" key="2">
    <source>
        <dbReference type="Proteomes" id="UP001055072"/>
    </source>
</evidence>
<accession>A0ACB8TQ89</accession>
<keyword evidence="2" id="KW-1185">Reference proteome</keyword>